<dbReference type="PROSITE" id="PS00101">
    <property type="entry name" value="HEXAPEP_TRANSFERASES"/>
    <property type="match status" value="1"/>
</dbReference>
<dbReference type="CDD" id="cd18186">
    <property type="entry name" value="BTB_POZ_ZBTB_KLHL-like"/>
    <property type="match status" value="2"/>
</dbReference>
<evidence type="ECO:0000256" key="1">
    <source>
        <dbReference type="ARBA" id="ARBA00004141"/>
    </source>
</evidence>
<feature type="domain" description="BTB" evidence="18">
    <location>
        <begin position="571"/>
        <end position="640"/>
    </location>
</feature>
<evidence type="ECO:0000256" key="5">
    <source>
        <dbReference type="ARBA" id="ARBA00006003"/>
    </source>
</evidence>
<comment type="caution">
    <text evidence="19">The sequence shown here is derived from an EMBL/GenBank/DDBJ whole genome shotgun (WGS) entry which is preliminary data.</text>
</comment>
<dbReference type="Gene3D" id="3.30.710.10">
    <property type="entry name" value="Potassium Channel Kv1.1, Chain A"/>
    <property type="match status" value="2"/>
</dbReference>
<keyword evidence="11" id="KW-0735">Signal-anchor</keyword>
<dbReference type="CDD" id="cd19952">
    <property type="entry name" value="GT29"/>
    <property type="match status" value="1"/>
</dbReference>
<dbReference type="PANTHER" id="PTHR47457">
    <property type="entry name" value="OS05G0345500 PROTEIN"/>
    <property type="match status" value="1"/>
</dbReference>
<comment type="similarity">
    <text evidence="5">Belongs to the glycosyltransferase 29 family.</text>
</comment>
<evidence type="ECO:0000256" key="15">
    <source>
        <dbReference type="ARBA" id="ARBA00023180"/>
    </source>
</evidence>
<evidence type="ECO:0000256" key="12">
    <source>
        <dbReference type="ARBA" id="ARBA00022989"/>
    </source>
</evidence>
<comment type="subcellular location">
    <subcellularLocation>
        <location evidence="2">Golgi apparatus membrane</location>
        <topology evidence="2">Single-pass type II membrane protein</topology>
    </subcellularLocation>
    <subcellularLocation>
        <location evidence="1">Membrane</location>
        <topology evidence="1">Multi-pass membrane protein</topology>
    </subcellularLocation>
</comment>
<keyword evidence="13" id="KW-0333">Golgi apparatus</keyword>
<dbReference type="PANTHER" id="PTHR47457:SF1">
    <property type="entry name" value="BTB DOMAIN-CONTAINING PROTEIN-RELATED"/>
    <property type="match status" value="1"/>
</dbReference>
<accession>A0A8K0ILG4</accession>
<keyword evidence="10 17" id="KW-0812">Transmembrane</keyword>
<dbReference type="SUPFAM" id="SSF51161">
    <property type="entry name" value="Trimeric LpxA-like enzymes"/>
    <property type="match status" value="1"/>
</dbReference>
<gene>
    <name evidence="19" type="ORF">COCNU_09G005230</name>
</gene>
<dbReference type="EMBL" id="CM017880">
    <property type="protein sequence ID" value="KAG1361060.1"/>
    <property type="molecule type" value="Genomic_DNA"/>
</dbReference>
<dbReference type="PROSITE" id="PS50097">
    <property type="entry name" value="BTB"/>
    <property type="match status" value="2"/>
</dbReference>
<dbReference type="InterPro" id="IPR011333">
    <property type="entry name" value="SKP1/BTB/POZ_sf"/>
</dbReference>
<dbReference type="Pfam" id="PF03619">
    <property type="entry name" value="Solute_trans_a"/>
    <property type="match status" value="1"/>
</dbReference>
<reference evidence="19" key="2">
    <citation type="submission" date="2019-07" db="EMBL/GenBank/DDBJ databases">
        <authorList>
            <person name="Yang Y."/>
            <person name="Bocs S."/>
            <person name="Baudouin L."/>
        </authorList>
    </citation>
    <scope>NUCLEOTIDE SEQUENCE</scope>
    <source>
        <tissue evidence="19">Spear leaf of Hainan Tall coconut</tissue>
    </source>
</reference>
<dbReference type="Gene3D" id="3.90.1480.20">
    <property type="entry name" value="Glycosyl transferase family 29"/>
    <property type="match status" value="1"/>
</dbReference>
<evidence type="ECO:0000313" key="20">
    <source>
        <dbReference type="Proteomes" id="UP000797356"/>
    </source>
</evidence>
<dbReference type="EC" id="2.3.1.30" evidence="7"/>
<sequence length="1498" mass="167879">MVSLSDSSVDPIWDAIREEAKSEAEKEPVLSSFLYASVLSHDCLERALAFVLANRLQDPTLLATQLMDIFDNVIMNDGGIQCSIRLDIQAFKDRDPACASYSQALLYLKGVTLGGTGKEVGDRHPKIGQGALIGAGATILGNITVGEGAMVAAGSLVLKNIPSHRCQVSTPRILIHTSRYKDNYFGMCLDINAAIIFCSSLDATKDLFEHLSISSKERRSNGKMGVEKQKKFLTVAPFECAWREELRFREAGRGCVAFEAFAQNDVTLVFREQVGSQHYHYKMDNGPNYTVILGSHRNRRLKIEVDGKTVVDVAGIGLCCSSTFQSYWISIYDGLISIGKGKYPFQNLVFEWLDSNPKYNVQYVGLSSWDKHVGYRNIIVLPLTPNHNKLWSHIDHKEYDVGDDEDGSLEDATDGFEKWGLWNFLESWDLSDTVFVVGDESKVVPAHMVVLGASGDFSSRSDDGNTIVLPSTTYPVLHSFLEYIYTGRTQIVESQLNSLRDLSIQFQVSPLTKQCEEIIDRFKRNKRLFDFGKKVEIANASSEVRQFSTLPFELPVDVQKLKHFLATGEHSDVNIYIEGHGLVARSHKLIISLWSMPFAKMFTNGMIESNSSDISLRDVSVEAFSAMLQFMYSGELEMDSMETSSLLIPLLLLADQFGVTNLQRECCRCLLDCLSEGRCCPTGRSSSIKTYFYFANLMDKASEDFGEVLEEKVLDAILVWCMRASDICGWATVDELLGSSTPEQLFGERLPSIDMLLPLVHFPLMPLHLLRKLEKSRLSSQIPIFEHLVKEAIQYSGMGLKMPVIDQNFRFQHRQSSYKELQYICDGDNNGVIYFSGTSYGEHQWVNPVLAKKITVTASSPASRYTDPKALVSRAYQGTSFAGPRIEDGMNCAWWMVDIGQDHQLMCNYYTVRQDGSTTYMRSWAFQGSMDGENWTNLRVHQNDQTICRPGQFASWPITGSTSLLPFRFFRVILTGPATDGVSRVSEEDLSALMALQIGFTKCVKDPKTDELEGLSFDLNLCEAVATWEQVRNSSTILTREYIDALPDGWEEYAWHRINKGALLNRCENKTLCMEKLSLVLPETPPFVPRQYNRCAVIGNSGDLLKTNFGEEIDGYDAVFRENGAPIQNYTKYVGKKSTFRLLNRGSAKALDKVAELDETKKEVLIIKTTIHDIMSKMIREVPIGNPVYLLLGTSFGSSAKGTGPKALEFALSICETVDIALALQQDMVRWLAISIFLFMEQKFLIGVILMVPCYAVESYVSLVNPSISVDCEILRDCYEAFAMYCFGRYLVACLAQMGVASIVHLYVFPSKPYELMGERFLGSISVLGDYASLDCPLDPDEVWDSERPTKLRLPQPDVDIKSGTAIRESVRDVVIGGGEYIVNDLKFTVTHAVEPMEKGLTKFNEKLHKISQNIKKHERERKRVKDDSCIGSSSPTRRVIRGIDDPLLNGSVSDTGASRGRRHRRKSGYTSAESGGESSDHSHGGFEIWGRRWVTKD</sequence>
<dbReference type="InterPro" id="IPR018357">
    <property type="entry name" value="Hexapep_transf_CS"/>
</dbReference>
<dbReference type="SUPFAM" id="SSF49785">
    <property type="entry name" value="Galactose-binding domain-like"/>
    <property type="match status" value="1"/>
</dbReference>
<dbReference type="Pfam" id="PF00777">
    <property type="entry name" value="Glyco_transf_29"/>
    <property type="match status" value="1"/>
</dbReference>
<evidence type="ECO:0000256" key="8">
    <source>
        <dbReference type="ARBA" id="ARBA00022676"/>
    </source>
</evidence>
<dbReference type="InterPro" id="IPR011004">
    <property type="entry name" value="Trimer_LpxA-like_sf"/>
</dbReference>
<feature type="transmembrane region" description="Helical" evidence="17">
    <location>
        <begin position="1287"/>
        <end position="1309"/>
    </location>
</feature>
<dbReference type="OrthoDB" id="19132at2759"/>
<feature type="region of interest" description="Disordered" evidence="16">
    <location>
        <begin position="1415"/>
        <end position="1498"/>
    </location>
</feature>
<dbReference type="InterPro" id="IPR000421">
    <property type="entry name" value="FA58C"/>
</dbReference>
<comment type="pathway">
    <text evidence="4">Protein modification; protein ubiquitination.</text>
</comment>
<dbReference type="InterPro" id="IPR001451">
    <property type="entry name" value="Hexapep"/>
</dbReference>
<keyword evidence="20" id="KW-1185">Reference proteome</keyword>
<dbReference type="InterPro" id="IPR001675">
    <property type="entry name" value="Glyco_trans_29"/>
</dbReference>
<evidence type="ECO:0000313" key="19">
    <source>
        <dbReference type="EMBL" id="KAG1361060.1"/>
    </source>
</evidence>
<dbReference type="Gene3D" id="2.60.120.260">
    <property type="entry name" value="Galactose-binding domain-like"/>
    <property type="match status" value="1"/>
</dbReference>
<dbReference type="InterPro" id="IPR008979">
    <property type="entry name" value="Galactose-bd-like_sf"/>
</dbReference>
<dbReference type="GO" id="GO:0006535">
    <property type="term" value="P:cysteine biosynthetic process from serine"/>
    <property type="evidence" value="ECO:0007669"/>
    <property type="project" value="InterPro"/>
</dbReference>
<dbReference type="InterPro" id="IPR038578">
    <property type="entry name" value="GT29-like_sf"/>
</dbReference>
<dbReference type="InterPro" id="IPR022041">
    <property type="entry name" value="Methyltransf_FA"/>
</dbReference>
<dbReference type="SMART" id="SM00971">
    <property type="entry name" value="SATase_N"/>
    <property type="match status" value="1"/>
</dbReference>
<reference evidence="19" key="1">
    <citation type="journal article" date="2017" name="Gigascience">
        <title>The genome draft of coconut (Cocos nucifera).</title>
        <authorList>
            <person name="Xiao Y."/>
            <person name="Xu P."/>
            <person name="Fan H."/>
            <person name="Baudouin L."/>
            <person name="Xia W."/>
            <person name="Bocs S."/>
            <person name="Xu J."/>
            <person name="Li Q."/>
            <person name="Guo A."/>
            <person name="Zhou L."/>
            <person name="Li J."/>
            <person name="Wu Y."/>
            <person name="Ma Z."/>
            <person name="Armero A."/>
            <person name="Issali A.E."/>
            <person name="Liu N."/>
            <person name="Peng M."/>
            <person name="Yang Y."/>
        </authorList>
    </citation>
    <scope>NUCLEOTIDE SEQUENCE</scope>
    <source>
        <tissue evidence="19">Spear leaf of Hainan Tall coconut</tissue>
    </source>
</reference>
<evidence type="ECO:0000256" key="9">
    <source>
        <dbReference type="ARBA" id="ARBA00022679"/>
    </source>
</evidence>
<dbReference type="Gene3D" id="1.10.3130.10">
    <property type="entry name" value="serine acetyltransferase, domain 1"/>
    <property type="match status" value="1"/>
</dbReference>
<dbReference type="Gene3D" id="2.160.10.10">
    <property type="entry name" value="Hexapeptide repeat proteins"/>
    <property type="match status" value="1"/>
</dbReference>
<dbReference type="Pfam" id="PF12248">
    <property type="entry name" value="Methyltransf_FA"/>
    <property type="match status" value="1"/>
</dbReference>
<evidence type="ECO:0000256" key="3">
    <source>
        <dbReference type="ARBA" id="ARBA00004876"/>
    </source>
</evidence>
<evidence type="ECO:0000256" key="2">
    <source>
        <dbReference type="ARBA" id="ARBA00004323"/>
    </source>
</evidence>
<organism evidence="19 20">
    <name type="scientific">Cocos nucifera</name>
    <name type="common">Coconut palm</name>
    <dbReference type="NCBI Taxonomy" id="13894"/>
    <lineage>
        <taxon>Eukaryota</taxon>
        <taxon>Viridiplantae</taxon>
        <taxon>Streptophyta</taxon>
        <taxon>Embryophyta</taxon>
        <taxon>Tracheophyta</taxon>
        <taxon>Spermatophyta</taxon>
        <taxon>Magnoliopsida</taxon>
        <taxon>Liliopsida</taxon>
        <taxon>Arecaceae</taxon>
        <taxon>Arecoideae</taxon>
        <taxon>Cocoseae</taxon>
        <taxon>Attaleinae</taxon>
        <taxon>Cocos</taxon>
    </lineage>
</organism>
<dbReference type="Proteomes" id="UP000797356">
    <property type="component" value="Chromosome 9"/>
</dbReference>
<evidence type="ECO:0000256" key="16">
    <source>
        <dbReference type="SAM" id="MobiDB-lite"/>
    </source>
</evidence>
<dbReference type="Pfam" id="PF00651">
    <property type="entry name" value="BTB"/>
    <property type="match status" value="2"/>
</dbReference>
<evidence type="ECO:0000259" key="18">
    <source>
        <dbReference type="PROSITE" id="PS50097"/>
    </source>
</evidence>
<dbReference type="InterPro" id="IPR010493">
    <property type="entry name" value="Ser_AcTrfase_N"/>
</dbReference>
<dbReference type="InterPro" id="IPR000210">
    <property type="entry name" value="BTB/POZ_dom"/>
</dbReference>
<dbReference type="GO" id="GO:0008373">
    <property type="term" value="F:sialyltransferase activity"/>
    <property type="evidence" value="ECO:0007669"/>
    <property type="project" value="InterPro"/>
</dbReference>
<protein>
    <recommendedName>
        <fullName evidence="7">serine O-acetyltransferase</fullName>
        <ecNumber evidence="7">2.3.1.30</ecNumber>
    </recommendedName>
</protein>
<keyword evidence="14 17" id="KW-0472">Membrane</keyword>
<proteinExistence type="inferred from homology"/>
<evidence type="ECO:0000256" key="10">
    <source>
        <dbReference type="ARBA" id="ARBA00022692"/>
    </source>
</evidence>
<dbReference type="Gene3D" id="1.25.40.420">
    <property type="match status" value="1"/>
</dbReference>
<keyword evidence="8" id="KW-0328">Glycosyltransferase</keyword>
<comment type="pathway">
    <text evidence="3">Amino-acid biosynthesis; L-cysteine biosynthesis; L-cysteine from L-serine: step 1/2.</text>
</comment>
<dbReference type="GO" id="GO:0009001">
    <property type="term" value="F:serine O-acetyltransferase activity"/>
    <property type="evidence" value="ECO:0007669"/>
    <property type="project" value="UniProtKB-EC"/>
</dbReference>
<evidence type="ECO:0000256" key="13">
    <source>
        <dbReference type="ARBA" id="ARBA00023034"/>
    </source>
</evidence>
<dbReference type="InterPro" id="IPR005178">
    <property type="entry name" value="Ostalpha/TMEM184C"/>
</dbReference>
<feature type="domain" description="BTB" evidence="18">
    <location>
        <begin position="431"/>
        <end position="493"/>
    </location>
</feature>
<dbReference type="SMART" id="SM00225">
    <property type="entry name" value="BTB"/>
    <property type="match status" value="2"/>
</dbReference>
<dbReference type="SUPFAM" id="SSF54695">
    <property type="entry name" value="POZ domain"/>
    <property type="match status" value="2"/>
</dbReference>
<dbReference type="Pfam" id="PF06426">
    <property type="entry name" value="SATase_N"/>
    <property type="match status" value="1"/>
</dbReference>
<evidence type="ECO:0000256" key="6">
    <source>
        <dbReference type="ARBA" id="ARBA00011553"/>
    </source>
</evidence>
<evidence type="ECO:0000256" key="14">
    <source>
        <dbReference type="ARBA" id="ARBA00023136"/>
    </source>
</evidence>
<dbReference type="GO" id="GO:0000139">
    <property type="term" value="C:Golgi membrane"/>
    <property type="evidence" value="ECO:0007669"/>
    <property type="project" value="UniProtKB-SubCell"/>
</dbReference>
<evidence type="ECO:0000256" key="17">
    <source>
        <dbReference type="SAM" id="Phobius"/>
    </source>
</evidence>
<feature type="compositionally biased region" description="Basic and acidic residues" evidence="16">
    <location>
        <begin position="1416"/>
        <end position="1429"/>
    </location>
</feature>
<comment type="subunit">
    <text evidence="6">Homomultimer.</text>
</comment>
<evidence type="ECO:0000256" key="11">
    <source>
        <dbReference type="ARBA" id="ARBA00022968"/>
    </source>
</evidence>
<name>A0A8K0ILG4_COCNU</name>
<evidence type="ECO:0000256" key="7">
    <source>
        <dbReference type="ARBA" id="ARBA00013266"/>
    </source>
</evidence>
<keyword evidence="15" id="KW-0325">Glycoprotein</keyword>
<keyword evidence="12 17" id="KW-1133">Transmembrane helix</keyword>
<keyword evidence="9" id="KW-0808">Transferase</keyword>
<dbReference type="Pfam" id="PF00754">
    <property type="entry name" value="F5_F8_type_C"/>
    <property type="match status" value="1"/>
</dbReference>
<dbReference type="InterPro" id="IPR042122">
    <property type="entry name" value="Ser_AcTrfase_N_sf"/>
</dbReference>
<dbReference type="Pfam" id="PF00132">
    <property type="entry name" value="Hexapep"/>
    <property type="match status" value="1"/>
</dbReference>
<evidence type="ECO:0000256" key="4">
    <source>
        <dbReference type="ARBA" id="ARBA00004906"/>
    </source>
</evidence>
<dbReference type="UniPathway" id="UPA00136">
    <property type="reaction ID" value="UER00199"/>
</dbReference>